<reference evidence="4" key="1">
    <citation type="submission" date="2024-01" db="EMBL/GenBank/DDBJ databases">
        <title>Bank of Algae and Cyanobacteria of the Azores (BACA) strain genomes.</title>
        <authorList>
            <person name="Luz R."/>
            <person name="Cordeiro R."/>
            <person name="Fonseca A."/>
            <person name="Goncalves V."/>
        </authorList>
    </citation>
    <scope>NUCLEOTIDE SEQUENCE</scope>
    <source>
        <strain evidence="4">BACA0141</strain>
    </source>
</reference>
<keyword evidence="2" id="KW-1133">Transmembrane helix</keyword>
<protein>
    <submittedName>
        <fullName evidence="4">Filamentous hemagglutinin N-terminal domain-containing protein</fullName>
    </submittedName>
</protein>
<evidence type="ECO:0000256" key="1">
    <source>
        <dbReference type="SAM" id="MobiDB-lite"/>
    </source>
</evidence>
<evidence type="ECO:0000259" key="3">
    <source>
        <dbReference type="SMART" id="SM00912"/>
    </source>
</evidence>
<feature type="region of interest" description="Disordered" evidence="1">
    <location>
        <begin position="767"/>
        <end position="807"/>
    </location>
</feature>
<gene>
    <name evidence="4" type="ORF">V2H45_08035</name>
</gene>
<dbReference type="Pfam" id="PF05860">
    <property type="entry name" value="TPS"/>
    <property type="match status" value="1"/>
</dbReference>
<dbReference type="AlphaFoldDB" id="A0AAW9Q242"/>
<organism evidence="4 5">
    <name type="scientific">Tumidithrix elongata BACA0141</name>
    <dbReference type="NCBI Taxonomy" id="2716417"/>
    <lineage>
        <taxon>Bacteria</taxon>
        <taxon>Bacillati</taxon>
        <taxon>Cyanobacteriota</taxon>
        <taxon>Cyanophyceae</taxon>
        <taxon>Pseudanabaenales</taxon>
        <taxon>Pseudanabaenaceae</taxon>
        <taxon>Tumidithrix</taxon>
        <taxon>Tumidithrix elongata</taxon>
    </lineage>
</organism>
<accession>A0AAW9Q242</accession>
<keyword evidence="5" id="KW-1185">Reference proteome</keyword>
<comment type="caution">
    <text evidence="4">The sequence shown here is derived from an EMBL/GenBank/DDBJ whole genome shotgun (WGS) entry which is preliminary data.</text>
</comment>
<dbReference type="Proteomes" id="UP001333818">
    <property type="component" value="Unassembled WGS sequence"/>
</dbReference>
<dbReference type="SUPFAM" id="SSF51126">
    <property type="entry name" value="Pectin lyase-like"/>
    <property type="match status" value="3"/>
</dbReference>
<dbReference type="InterPro" id="IPR012334">
    <property type="entry name" value="Pectin_lyas_fold"/>
</dbReference>
<dbReference type="Gene3D" id="2.160.20.10">
    <property type="entry name" value="Single-stranded right-handed beta-helix, Pectin lyase-like"/>
    <property type="match status" value="2"/>
</dbReference>
<keyword evidence="2" id="KW-0472">Membrane</keyword>
<dbReference type="InterPro" id="IPR008638">
    <property type="entry name" value="FhaB/CdiA-like_TPS"/>
</dbReference>
<feature type="transmembrane region" description="Helical" evidence="2">
    <location>
        <begin position="12"/>
        <end position="35"/>
    </location>
</feature>
<feature type="domain" description="Filamentous haemagglutinin FhaB/tRNA nuclease CdiA-like TPS" evidence="3">
    <location>
        <begin position="46"/>
        <end position="162"/>
    </location>
</feature>
<proteinExistence type="predicted"/>
<dbReference type="SMART" id="SM00912">
    <property type="entry name" value="Haemagg_act"/>
    <property type="match status" value="1"/>
</dbReference>
<dbReference type="RefSeq" id="WP_330483121.1">
    <property type="nucleotide sequence ID" value="NZ_JAZBJZ010000023.1"/>
</dbReference>
<evidence type="ECO:0000313" key="5">
    <source>
        <dbReference type="Proteomes" id="UP001333818"/>
    </source>
</evidence>
<feature type="compositionally biased region" description="Low complexity" evidence="1">
    <location>
        <begin position="769"/>
        <end position="795"/>
    </location>
</feature>
<sequence>MIFLRIYYCKNSNLVSQAIASGIFVLGLSFVGNLLCKPSIALAQPISDGTTGTLVTPNLTINGIPSDRIDGGTQRANNLFHSFSRFDVVGGRGVYFSNPSSVTNIFARVTGGTASTILGRLGVLGDANLFLLNPQGILFGSNSSLDLSGSLFVTSADRIHFADGTTFSAINPELCSLLTSSIPIGLGFGSHPGQIRVQGLGNQFVAQSIFSPINTTNSPDGLKVKPGQTIALIGGDILLDGGILTAPNGKIELGSVRGGIVGLNKDTTLNYSNITSFGTIEARSTAGLNASGLIQLQAENMYLRGSDILSQNFSNLPAGNIILNATGSIEAGNIRSEILGSGAGSSILISAKQLAIANGTGIATRSYSNANGGNISFNISDSFSIDGFSASALGNNIVTSTVNSLSFANGKSGDLSVSTKQFQILNGGIFTTTAVGTGNGGNINIQADSIKLQGFVPTLFIPSAISASTLTLGNAGNVTINTRLLSVLDGGRLDASTAAVGSAGSLTVNASEQILVSGTVPNSRNPSLIISSANALDPSLQQLIGVTLPLVGNSGELTINTPKLEVTNGARVSVSNDGMGVAGNLSVNANTILVSDRGSITAATALGRGGNINLQVRDLLLLRGGQILATAGGTGNGGNITIDAGLIVGVEGSQINANAFMGTGGNIFIRTQGLFFAPDSSITASSTLGISGIVSVSNLDLTSKNAFVSPSLEFVKVDTLVSNSCLAKRNATQGSFVVTGAGGLPDNPYNRFVGGYPVTPIQPIPDLASSLSPSTNPNSLNPNSLSPSSLPPNSLKNPQDNRQWQPGDPIVEVRGLAKTSSGEILPVVSYAEAIALLCPPNPKNPSPATKN</sequence>
<keyword evidence="2" id="KW-0812">Transmembrane</keyword>
<evidence type="ECO:0000256" key="2">
    <source>
        <dbReference type="SAM" id="Phobius"/>
    </source>
</evidence>
<dbReference type="EMBL" id="JAZBJZ010000023">
    <property type="protein sequence ID" value="MEE3716691.1"/>
    <property type="molecule type" value="Genomic_DNA"/>
</dbReference>
<dbReference type="InterPro" id="IPR011050">
    <property type="entry name" value="Pectin_lyase_fold/virulence"/>
</dbReference>
<name>A0AAW9Q242_9CYAN</name>
<dbReference type="NCBIfam" id="TIGR01901">
    <property type="entry name" value="adhes_NPXG"/>
    <property type="match status" value="1"/>
</dbReference>
<evidence type="ECO:0000313" key="4">
    <source>
        <dbReference type="EMBL" id="MEE3716691.1"/>
    </source>
</evidence>